<dbReference type="Gene3D" id="3.40.30.10">
    <property type="entry name" value="Glutaredoxin"/>
    <property type="match status" value="1"/>
</dbReference>
<evidence type="ECO:0000259" key="7">
    <source>
        <dbReference type="PROSITE" id="PS51352"/>
    </source>
</evidence>
<keyword evidence="5" id="KW-1133">Transmembrane helix</keyword>
<feature type="chain" id="PRO_5010169031" evidence="6">
    <location>
        <begin position="29"/>
        <end position="332"/>
    </location>
</feature>
<protein>
    <submittedName>
        <fullName evidence="8">Thiol-disulfide isomerase or thioredoxin</fullName>
    </submittedName>
</protein>
<reference evidence="8 9" key="1">
    <citation type="submission" date="2016-10" db="EMBL/GenBank/DDBJ databases">
        <authorList>
            <person name="de Groot N.N."/>
        </authorList>
    </citation>
    <scope>NUCLEOTIDE SEQUENCE [LARGE SCALE GENOMIC DNA]</scope>
    <source>
        <strain evidence="8 9">LMG 24775</strain>
    </source>
</reference>
<comment type="subcellular location">
    <subcellularLocation>
        <location evidence="1">Cell envelope</location>
    </subcellularLocation>
</comment>
<dbReference type="InterPro" id="IPR001640">
    <property type="entry name" value="Lgt"/>
</dbReference>
<keyword evidence="3" id="KW-1015">Disulfide bond</keyword>
<dbReference type="Proteomes" id="UP000183417">
    <property type="component" value="Unassembled WGS sequence"/>
</dbReference>
<dbReference type="GO" id="GO:0042158">
    <property type="term" value="P:lipoprotein biosynthetic process"/>
    <property type="evidence" value="ECO:0007669"/>
    <property type="project" value="InterPro"/>
</dbReference>
<name>A0A1H3JJB9_9BURK</name>
<evidence type="ECO:0000313" key="9">
    <source>
        <dbReference type="Proteomes" id="UP000183417"/>
    </source>
</evidence>
<dbReference type="SUPFAM" id="SSF52833">
    <property type="entry name" value="Thioredoxin-like"/>
    <property type="match status" value="1"/>
</dbReference>
<keyword evidence="6" id="KW-0732">Signal</keyword>
<feature type="transmembrane region" description="Helical" evidence="5">
    <location>
        <begin position="91"/>
        <end position="113"/>
    </location>
</feature>
<dbReference type="Pfam" id="PF08534">
    <property type="entry name" value="Redoxin"/>
    <property type="match status" value="1"/>
</dbReference>
<gene>
    <name evidence="8" type="ORF">SAMN05421547_104290</name>
</gene>
<dbReference type="GO" id="GO:0005886">
    <property type="term" value="C:plasma membrane"/>
    <property type="evidence" value="ECO:0007669"/>
    <property type="project" value="InterPro"/>
</dbReference>
<evidence type="ECO:0000256" key="4">
    <source>
        <dbReference type="ARBA" id="ARBA00023284"/>
    </source>
</evidence>
<keyword evidence="5" id="KW-0472">Membrane</keyword>
<dbReference type="GO" id="GO:0008961">
    <property type="term" value="F:phosphatidylglycerol-prolipoprotein diacylglyceryl transferase activity"/>
    <property type="evidence" value="ECO:0007669"/>
    <property type="project" value="InterPro"/>
</dbReference>
<dbReference type="GO" id="GO:0015036">
    <property type="term" value="F:disulfide oxidoreductase activity"/>
    <property type="evidence" value="ECO:0007669"/>
    <property type="project" value="UniProtKB-ARBA"/>
</dbReference>
<sequence length="332" mass="35942">MHLRSSPLLSSFLPLLAGLLLAPSPVLAGAAEPGGPSALSALGAWLHLPASLALGPLVLPVGVVVAMLAWLLAQWLARRNERRTGQAVDALLWQSTLAGLLAARLAYVAQWWAEYAPAPWDWGGMPAFAGRIIDIRDGGWNLWAGLLAALLYMLWRSRRSPVLRRATGLALGAGAALLVLGSLLQALPSADAPALPAFTLVNGQAQPVSLQQLQQADGKPMVINLWATWCPPCRREMPVLAQAQQQRPDVRFIWINQGETAEAVMGYLRREQATAPLPLAQVLFDPQQQAGRHWRQRGLPSTYFYGADGRLCGMRMGELSRASLAQHLKECS</sequence>
<dbReference type="InterPro" id="IPR013766">
    <property type="entry name" value="Thioredoxin_domain"/>
</dbReference>
<dbReference type="AlphaFoldDB" id="A0A1H3JJB9"/>
<dbReference type="InterPro" id="IPR050553">
    <property type="entry name" value="Thioredoxin_ResA/DsbE_sf"/>
</dbReference>
<dbReference type="CDD" id="cd02966">
    <property type="entry name" value="TlpA_like_family"/>
    <property type="match status" value="1"/>
</dbReference>
<dbReference type="RefSeq" id="WP_074921338.1">
    <property type="nucleotide sequence ID" value="NZ_CP141274.1"/>
</dbReference>
<evidence type="ECO:0000256" key="6">
    <source>
        <dbReference type="SAM" id="SignalP"/>
    </source>
</evidence>
<dbReference type="PROSITE" id="PS00194">
    <property type="entry name" value="THIOREDOXIN_1"/>
    <property type="match status" value="1"/>
</dbReference>
<keyword evidence="8" id="KW-0413">Isomerase</keyword>
<evidence type="ECO:0000256" key="2">
    <source>
        <dbReference type="ARBA" id="ARBA00022748"/>
    </source>
</evidence>
<keyword evidence="5" id="KW-0812">Transmembrane</keyword>
<dbReference type="PANTHER" id="PTHR42852">
    <property type="entry name" value="THIOL:DISULFIDE INTERCHANGE PROTEIN DSBE"/>
    <property type="match status" value="1"/>
</dbReference>
<evidence type="ECO:0000313" key="8">
    <source>
        <dbReference type="EMBL" id="SDY40006.1"/>
    </source>
</evidence>
<dbReference type="InterPro" id="IPR017937">
    <property type="entry name" value="Thioredoxin_CS"/>
</dbReference>
<dbReference type="GO" id="GO:0030313">
    <property type="term" value="C:cell envelope"/>
    <property type="evidence" value="ECO:0007669"/>
    <property type="project" value="UniProtKB-SubCell"/>
</dbReference>
<feature type="transmembrane region" description="Helical" evidence="5">
    <location>
        <begin position="138"/>
        <end position="155"/>
    </location>
</feature>
<evidence type="ECO:0000256" key="1">
    <source>
        <dbReference type="ARBA" id="ARBA00004196"/>
    </source>
</evidence>
<feature type="signal peptide" evidence="6">
    <location>
        <begin position="1"/>
        <end position="28"/>
    </location>
</feature>
<dbReference type="InterPro" id="IPR036249">
    <property type="entry name" value="Thioredoxin-like_sf"/>
</dbReference>
<feature type="domain" description="Thioredoxin" evidence="7">
    <location>
        <begin position="186"/>
        <end position="332"/>
    </location>
</feature>
<dbReference type="InterPro" id="IPR013740">
    <property type="entry name" value="Redoxin"/>
</dbReference>
<dbReference type="Pfam" id="PF01790">
    <property type="entry name" value="LGT"/>
    <property type="match status" value="1"/>
</dbReference>
<accession>A0A1H3JJB9</accession>
<keyword evidence="2" id="KW-0201">Cytochrome c-type biogenesis</keyword>
<evidence type="ECO:0000256" key="5">
    <source>
        <dbReference type="SAM" id="Phobius"/>
    </source>
</evidence>
<dbReference type="GO" id="GO:0017004">
    <property type="term" value="P:cytochrome complex assembly"/>
    <property type="evidence" value="ECO:0007669"/>
    <property type="project" value="UniProtKB-KW"/>
</dbReference>
<keyword evidence="4" id="KW-0676">Redox-active center</keyword>
<organism evidence="8 9">
    <name type="scientific">Delftia lacustris</name>
    <dbReference type="NCBI Taxonomy" id="558537"/>
    <lineage>
        <taxon>Bacteria</taxon>
        <taxon>Pseudomonadati</taxon>
        <taxon>Pseudomonadota</taxon>
        <taxon>Betaproteobacteria</taxon>
        <taxon>Burkholderiales</taxon>
        <taxon>Comamonadaceae</taxon>
        <taxon>Delftia</taxon>
    </lineage>
</organism>
<dbReference type="PANTHER" id="PTHR42852:SF6">
    <property type="entry name" value="THIOL:DISULFIDE INTERCHANGE PROTEIN DSBE"/>
    <property type="match status" value="1"/>
</dbReference>
<evidence type="ECO:0000256" key="3">
    <source>
        <dbReference type="ARBA" id="ARBA00023157"/>
    </source>
</evidence>
<proteinExistence type="predicted"/>
<dbReference type="EMBL" id="FNPE01000004">
    <property type="protein sequence ID" value="SDY40006.1"/>
    <property type="molecule type" value="Genomic_DNA"/>
</dbReference>
<feature type="transmembrane region" description="Helical" evidence="5">
    <location>
        <begin position="52"/>
        <end position="71"/>
    </location>
</feature>
<dbReference type="GeneID" id="94691878"/>
<feature type="transmembrane region" description="Helical" evidence="5">
    <location>
        <begin position="167"/>
        <end position="187"/>
    </location>
</feature>
<dbReference type="GO" id="GO:0016853">
    <property type="term" value="F:isomerase activity"/>
    <property type="evidence" value="ECO:0007669"/>
    <property type="project" value="UniProtKB-KW"/>
</dbReference>
<dbReference type="PROSITE" id="PS51352">
    <property type="entry name" value="THIOREDOXIN_2"/>
    <property type="match status" value="1"/>
</dbReference>